<dbReference type="Pfam" id="PF00781">
    <property type="entry name" value="DAGK_cat"/>
    <property type="match status" value="1"/>
</dbReference>
<evidence type="ECO:0000259" key="6">
    <source>
        <dbReference type="PROSITE" id="PS50146"/>
    </source>
</evidence>
<keyword evidence="2" id="KW-0547">Nucleotide-binding</keyword>
<keyword evidence="4" id="KW-0067">ATP-binding</keyword>
<reference evidence="7" key="1">
    <citation type="journal article" date="2019" name="Plant J.">
        <title>Chlorella vulgaris genome assembly and annotation reveals the molecular basis for metabolic acclimation to high light conditions.</title>
        <authorList>
            <person name="Cecchin M."/>
            <person name="Marcolungo L."/>
            <person name="Rossato M."/>
            <person name="Girolomoni L."/>
            <person name="Cosentino E."/>
            <person name="Cuine S."/>
            <person name="Li-Beisson Y."/>
            <person name="Delledonne M."/>
            <person name="Ballottari M."/>
        </authorList>
    </citation>
    <scope>NUCLEOTIDE SEQUENCE</scope>
    <source>
        <strain evidence="7">211/11P</strain>
    </source>
</reference>
<evidence type="ECO:0000256" key="1">
    <source>
        <dbReference type="ARBA" id="ARBA00022679"/>
    </source>
</evidence>
<evidence type="ECO:0000256" key="2">
    <source>
        <dbReference type="ARBA" id="ARBA00022741"/>
    </source>
</evidence>
<evidence type="ECO:0000313" key="8">
    <source>
        <dbReference type="Proteomes" id="UP001055712"/>
    </source>
</evidence>
<feature type="region of interest" description="Disordered" evidence="5">
    <location>
        <begin position="361"/>
        <end position="381"/>
    </location>
</feature>
<dbReference type="GO" id="GO:0046512">
    <property type="term" value="P:sphingosine biosynthetic process"/>
    <property type="evidence" value="ECO:0007669"/>
    <property type="project" value="TreeGrafter"/>
</dbReference>
<evidence type="ECO:0000256" key="3">
    <source>
        <dbReference type="ARBA" id="ARBA00022777"/>
    </source>
</evidence>
<dbReference type="SMART" id="SM00046">
    <property type="entry name" value="DAGKc"/>
    <property type="match status" value="1"/>
</dbReference>
<comment type="caution">
    <text evidence="7">The sequence shown here is derived from an EMBL/GenBank/DDBJ whole genome shotgun (WGS) entry which is preliminary data.</text>
</comment>
<proteinExistence type="predicted"/>
<name>A0A9D4YVN1_CHLVU</name>
<dbReference type="InterPro" id="IPR001206">
    <property type="entry name" value="Diacylglycerol_kinase_cat_dom"/>
</dbReference>
<dbReference type="InterPro" id="IPR017438">
    <property type="entry name" value="ATP-NAD_kinase_N"/>
</dbReference>
<dbReference type="PANTHER" id="PTHR12358:SF31">
    <property type="entry name" value="ACYLGLYCEROL KINASE, MITOCHONDRIAL"/>
    <property type="match status" value="1"/>
</dbReference>
<evidence type="ECO:0000256" key="4">
    <source>
        <dbReference type="ARBA" id="ARBA00022840"/>
    </source>
</evidence>
<dbReference type="Gene3D" id="3.40.50.10330">
    <property type="entry name" value="Probable inorganic polyphosphate/atp-NAD kinase, domain 1"/>
    <property type="match status" value="1"/>
</dbReference>
<sequence>MANEVALLSPGSHSASDVEAAAGDAQAFRAQLRGRGDLLELRVAGDGTCDIRPVADGSPSSCPAFLAGLLRLGSGPPPQISATDIIGATASGCELVIWHAPLQGKAAAQQEKPSRRLCRTPPLVLESPQLAEQAVKLLRSTCCCWGSAQRPPRLLIIVNPASGPGKAPAIYEREVRPALEAAGCHLDMHVTKAAGHATELMLQVAAGSVDAVVALGGDGTMHEALQGLLTRQDWEATRQLPLAQIPCGSGNALAASVGMWNVHTALHAIIKGQQRPLDIASVVQHERRCFSFLSVSYGLITNLDIGTEHLRWMGGNRFVVGALQQIMLKRRHTARVALLDLDPAVIGEAGLLAAAAADAVGSSSSNPNSTPRTSGAGSAASAEGLRAAASLQGPPVQHLAAFQALSQGRLPSGGWQWLPDADVALFTATNLPRLDMNFHLAPMAAPDSGCFDLIYTTPTSRMEGLKFMTDSEKGQHMSHPRVRHRRVAAMALEPQSTGTWLVVDGEVVPFKQLFMEVHPSLCNAVVAPTVR</sequence>
<dbReference type="GO" id="GO:0005524">
    <property type="term" value="F:ATP binding"/>
    <property type="evidence" value="ECO:0007669"/>
    <property type="project" value="UniProtKB-KW"/>
</dbReference>
<dbReference type="GO" id="GO:0016020">
    <property type="term" value="C:membrane"/>
    <property type="evidence" value="ECO:0007669"/>
    <property type="project" value="TreeGrafter"/>
</dbReference>
<accession>A0A9D4YVN1</accession>
<evidence type="ECO:0000313" key="7">
    <source>
        <dbReference type="EMBL" id="KAI3428489.1"/>
    </source>
</evidence>
<keyword evidence="1" id="KW-0808">Transferase</keyword>
<keyword evidence="8" id="KW-1185">Reference proteome</keyword>
<feature type="domain" description="DAGKc" evidence="6">
    <location>
        <begin position="149"/>
        <end position="286"/>
    </location>
</feature>
<dbReference type="Pfam" id="PF19279">
    <property type="entry name" value="YegS_C"/>
    <property type="match status" value="1"/>
</dbReference>
<protein>
    <recommendedName>
        <fullName evidence="6">DAGKc domain-containing protein</fullName>
    </recommendedName>
</protein>
<dbReference type="PROSITE" id="PS50146">
    <property type="entry name" value="DAGK"/>
    <property type="match status" value="1"/>
</dbReference>
<dbReference type="EMBL" id="SIDB01000009">
    <property type="protein sequence ID" value="KAI3428489.1"/>
    <property type="molecule type" value="Genomic_DNA"/>
</dbReference>
<dbReference type="PANTHER" id="PTHR12358">
    <property type="entry name" value="SPHINGOSINE KINASE"/>
    <property type="match status" value="1"/>
</dbReference>
<dbReference type="SUPFAM" id="SSF111331">
    <property type="entry name" value="NAD kinase/diacylglycerol kinase-like"/>
    <property type="match status" value="1"/>
</dbReference>
<dbReference type="Proteomes" id="UP001055712">
    <property type="component" value="Unassembled WGS sequence"/>
</dbReference>
<evidence type="ECO:0000256" key="5">
    <source>
        <dbReference type="SAM" id="MobiDB-lite"/>
    </source>
</evidence>
<reference evidence="7" key="2">
    <citation type="submission" date="2020-11" db="EMBL/GenBank/DDBJ databases">
        <authorList>
            <person name="Cecchin M."/>
            <person name="Marcolungo L."/>
            <person name="Rossato M."/>
            <person name="Girolomoni L."/>
            <person name="Cosentino E."/>
            <person name="Cuine S."/>
            <person name="Li-Beisson Y."/>
            <person name="Delledonne M."/>
            <person name="Ballottari M."/>
        </authorList>
    </citation>
    <scope>NUCLEOTIDE SEQUENCE</scope>
    <source>
        <strain evidence="7">211/11P</strain>
        <tissue evidence="7">Whole cell</tissue>
    </source>
</reference>
<dbReference type="InterPro" id="IPR016064">
    <property type="entry name" value="NAD/diacylglycerol_kinase_sf"/>
</dbReference>
<organism evidence="7 8">
    <name type="scientific">Chlorella vulgaris</name>
    <name type="common">Green alga</name>
    <dbReference type="NCBI Taxonomy" id="3077"/>
    <lineage>
        <taxon>Eukaryota</taxon>
        <taxon>Viridiplantae</taxon>
        <taxon>Chlorophyta</taxon>
        <taxon>core chlorophytes</taxon>
        <taxon>Trebouxiophyceae</taxon>
        <taxon>Chlorellales</taxon>
        <taxon>Chlorellaceae</taxon>
        <taxon>Chlorella clade</taxon>
        <taxon>Chlorella</taxon>
    </lineage>
</organism>
<keyword evidence="3" id="KW-0418">Kinase</keyword>
<dbReference type="GO" id="GO:0001727">
    <property type="term" value="F:lipid kinase activity"/>
    <property type="evidence" value="ECO:0007669"/>
    <property type="project" value="TreeGrafter"/>
</dbReference>
<dbReference type="InterPro" id="IPR050187">
    <property type="entry name" value="Lipid_Phosphate_FormReg"/>
</dbReference>
<gene>
    <name evidence="7" type="ORF">D9Q98_007314</name>
</gene>
<dbReference type="OrthoDB" id="3853857at2759"/>
<dbReference type="Gene3D" id="2.60.200.40">
    <property type="match status" value="1"/>
</dbReference>
<dbReference type="AlphaFoldDB" id="A0A9D4YVN1"/>
<dbReference type="GO" id="GO:0005737">
    <property type="term" value="C:cytoplasm"/>
    <property type="evidence" value="ECO:0007669"/>
    <property type="project" value="TreeGrafter"/>
</dbReference>
<dbReference type="InterPro" id="IPR045540">
    <property type="entry name" value="YegS/DAGK_C"/>
</dbReference>